<name>A0AAU7VKD7_9FIRM</name>
<reference evidence="1" key="2">
    <citation type="submission" date="2024-06" db="EMBL/GenBank/DDBJ databases">
        <authorList>
            <person name="Petrova K.O."/>
            <person name="Toshchakov S.V."/>
            <person name="Boltjanskaja Y.V."/>
            <person name="Kevbrin V."/>
        </authorList>
    </citation>
    <scope>NUCLEOTIDE SEQUENCE</scope>
    <source>
        <strain evidence="1">Z-910T</strain>
    </source>
</reference>
<protein>
    <submittedName>
        <fullName evidence="1">Gamma-glutamylcyclotransferase</fullName>
    </submittedName>
</protein>
<sequence length="68" mass="7883">MDKFFTQSHCGRCKGELKGGRTMSRFNTDCICIPCSEKEKEDPEYERAVKEELEEVKKGNYNFKGIRG</sequence>
<dbReference type="RefSeq" id="WP_350343233.1">
    <property type="nucleotide sequence ID" value="NZ_CP158367.1"/>
</dbReference>
<dbReference type="EMBL" id="CP158367">
    <property type="protein sequence ID" value="XBX74481.1"/>
    <property type="molecule type" value="Genomic_DNA"/>
</dbReference>
<proteinExistence type="predicted"/>
<gene>
    <name evidence="1" type="ORF">PRVXT_002525</name>
</gene>
<dbReference type="AlphaFoldDB" id="A0AAU7VKD7"/>
<organism evidence="1">
    <name type="scientific">Proteinivorax tanatarense</name>
    <dbReference type="NCBI Taxonomy" id="1260629"/>
    <lineage>
        <taxon>Bacteria</taxon>
        <taxon>Bacillati</taxon>
        <taxon>Bacillota</taxon>
        <taxon>Clostridia</taxon>
        <taxon>Eubacteriales</taxon>
        <taxon>Proteinivoracaceae</taxon>
        <taxon>Proteinivorax</taxon>
    </lineage>
</organism>
<evidence type="ECO:0000313" key="1">
    <source>
        <dbReference type="EMBL" id="XBX74481.1"/>
    </source>
</evidence>
<accession>A0AAU7VKD7</accession>
<reference evidence="1" key="1">
    <citation type="journal article" date="2013" name="Extremophiles">
        <title>Proteinivorax tanatarense gen. nov., sp. nov., an anaerobic, haloalkaliphilic, proteolytic bacterium isolated from a decaying algal bloom, and proposal of Proteinivoraceae fam. nov.</title>
        <authorList>
            <person name="Kevbrin V."/>
            <person name="Boltyanskaya Y."/>
            <person name="Zhilina T."/>
            <person name="Kolganova T."/>
            <person name="Lavrentjeva E."/>
            <person name="Kuznetsov B."/>
        </authorList>
    </citation>
    <scope>NUCLEOTIDE SEQUENCE</scope>
    <source>
        <strain evidence="1">Z-910T</strain>
    </source>
</reference>